<comment type="caution">
    <text evidence="3">The sequence shown here is derived from an EMBL/GenBank/DDBJ whole genome shotgun (WGS) entry which is preliminary data.</text>
</comment>
<feature type="transmembrane region" description="Helical" evidence="1">
    <location>
        <begin position="40"/>
        <end position="59"/>
    </location>
</feature>
<protein>
    <recommendedName>
        <fullName evidence="2">DUF6533 domain-containing protein</fullName>
    </recommendedName>
</protein>
<proteinExistence type="predicted"/>
<keyword evidence="4" id="KW-1185">Reference proteome</keyword>
<gene>
    <name evidence="3" type="ORF">L210DRAFT_2194199</name>
</gene>
<keyword evidence="1" id="KW-1133">Transmembrane helix</keyword>
<feature type="transmembrane region" description="Helical" evidence="1">
    <location>
        <begin position="7"/>
        <end position="28"/>
    </location>
</feature>
<dbReference type="InterPro" id="IPR045340">
    <property type="entry name" value="DUF6533"/>
</dbReference>
<dbReference type="Pfam" id="PF20151">
    <property type="entry name" value="DUF6533"/>
    <property type="match status" value="1"/>
</dbReference>
<keyword evidence="1" id="KW-0812">Transmembrane</keyword>
<sequence>MSSDSQSLVATLLFDNYLALVITTAVTYDYVITLPKEINYIWNRPWTFVSLMFILGSLLS</sequence>
<reference evidence="3" key="2">
    <citation type="journal article" date="2020" name="Nat. Commun.">
        <title>Large-scale genome sequencing of mycorrhizal fungi provides insights into the early evolution of symbiotic traits.</title>
        <authorList>
            <person name="Miyauchi S."/>
            <person name="Kiss E."/>
            <person name="Kuo A."/>
            <person name="Drula E."/>
            <person name="Kohler A."/>
            <person name="Sanchez-Garcia M."/>
            <person name="Morin E."/>
            <person name="Andreopoulos B."/>
            <person name="Barry K.W."/>
            <person name="Bonito G."/>
            <person name="Buee M."/>
            <person name="Carver A."/>
            <person name="Chen C."/>
            <person name="Cichocki N."/>
            <person name="Clum A."/>
            <person name="Culley D."/>
            <person name="Crous P.W."/>
            <person name="Fauchery L."/>
            <person name="Girlanda M."/>
            <person name="Hayes R.D."/>
            <person name="Keri Z."/>
            <person name="LaButti K."/>
            <person name="Lipzen A."/>
            <person name="Lombard V."/>
            <person name="Magnuson J."/>
            <person name="Maillard F."/>
            <person name="Murat C."/>
            <person name="Nolan M."/>
            <person name="Ohm R.A."/>
            <person name="Pangilinan J."/>
            <person name="Pereira M.F."/>
            <person name="Perotto S."/>
            <person name="Peter M."/>
            <person name="Pfister S."/>
            <person name="Riley R."/>
            <person name="Sitrit Y."/>
            <person name="Stielow J.B."/>
            <person name="Szollosi G."/>
            <person name="Zifcakova L."/>
            <person name="Stursova M."/>
            <person name="Spatafora J.W."/>
            <person name="Tedersoo L."/>
            <person name="Vaario L.M."/>
            <person name="Yamada A."/>
            <person name="Yan M."/>
            <person name="Wang P."/>
            <person name="Xu J."/>
            <person name="Bruns T."/>
            <person name="Baldrian P."/>
            <person name="Vilgalys R."/>
            <person name="Dunand C."/>
            <person name="Henrissat B."/>
            <person name="Grigoriev I.V."/>
            <person name="Hibbett D."/>
            <person name="Nagy L.G."/>
            <person name="Martin F.M."/>
        </authorList>
    </citation>
    <scope>NUCLEOTIDE SEQUENCE</scope>
    <source>
        <strain evidence="3">BED1</strain>
    </source>
</reference>
<evidence type="ECO:0000313" key="3">
    <source>
        <dbReference type="EMBL" id="KAF8439988.1"/>
    </source>
</evidence>
<dbReference type="EMBL" id="WHUW01000013">
    <property type="protein sequence ID" value="KAF8439988.1"/>
    <property type="molecule type" value="Genomic_DNA"/>
</dbReference>
<evidence type="ECO:0000313" key="4">
    <source>
        <dbReference type="Proteomes" id="UP001194468"/>
    </source>
</evidence>
<accession>A0AAD4GFM3</accession>
<evidence type="ECO:0000256" key="1">
    <source>
        <dbReference type="SAM" id="Phobius"/>
    </source>
</evidence>
<evidence type="ECO:0000259" key="2">
    <source>
        <dbReference type="Pfam" id="PF20151"/>
    </source>
</evidence>
<dbReference type="AlphaFoldDB" id="A0AAD4GFM3"/>
<feature type="domain" description="DUF6533" evidence="2">
    <location>
        <begin position="17"/>
        <end position="55"/>
    </location>
</feature>
<reference evidence="3" key="1">
    <citation type="submission" date="2019-10" db="EMBL/GenBank/DDBJ databases">
        <authorList>
            <consortium name="DOE Joint Genome Institute"/>
            <person name="Kuo A."/>
            <person name="Miyauchi S."/>
            <person name="Kiss E."/>
            <person name="Drula E."/>
            <person name="Kohler A."/>
            <person name="Sanchez-Garcia M."/>
            <person name="Andreopoulos B."/>
            <person name="Barry K.W."/>
            <person name="Bonito G."/>
            <person name="Buee M."/>
            <person name="Carver A."/>
            <person name="Chen C."/>
            <person name="Cichocki N."/>
            <person name="Clum A."/>
            <person name="Culley D."/>
            <person name="Crous P.W."/>
            <person name="Fauchery L."/>
            <person name="Girlanda M."/>
            <person name="Hayes R."/>
            <person name="Keri Z."/>
            <person name="LaButti K."/>
            <person name="Lipzen A."/>
            <person name="Lombard V."/>
            <person name="Magnuson J."/>
            <person name="Maillard F."/>
            <person name="Morin E."/>
            <person name="Murat C."/>
            <person name="Nolan M."/>
            <person name="Ohm R."/>
            <person name="Pangilinan J."/>
            <person name="Pereira M."/>
            <person name="Perotto S."/>
            <person name="Peter M."/>
            <person name="Riley R."/>
            <person name="Sitrit Y."/>
            <person name="Stielow B."/>
            <person name="Szollosi G."/>
            <person name="Zifcakova L."/>
            <person name="Stursova M."/>
            <person name="Spatafora J.W."/>
            <person name="Tedersoo L."/>
            <person name="Vaario L.-M."/>
            <person name="Yamada A."/>
            <person name="Yan M."/>
            <person name="Wang P."/>
            <person name="Xu J."/>
            <person name="Bruns T."/>
            <person name="Baldrian P."/>
            <person name="Vilgalys R."/>
            <person name="Henrissat B."/>
            <person name="Grigoriev I.V."/>
            <person name="Hibbett D."/>
            <person name="Nagy L.G."/>
            <person name="Martin F.M."/>
        </authorList>
    </citation>
    <scope>NUCLEOTIDE SEQUENCE</scope>
    <source>
        <strain evidence="3">BED1</strain>
    </source>
</reference>
<name>A0AAD4GFM3_BOLED</name>
<keyword evidence="1" id="KW-0472">Membrane</keyword>
<organism evidence="3 4">
    <name type="scientific">Boletus edulis BED1</name>
    <dbReference type="NCBI Taxonomy" id="1328754"/>
    <lineage>
        <taxon>Eukaryota</taxon>
        <taxon>Fungi</taxon>
        <taxon>Dikarya</taxon>
        <taxon>Basidiomycota</taxon>
        <taxon>Agaricomycotina</taxon>
        <taxon>Agaricomycetes</taxon>
        <taxon>Agaricomycetidae</taxon>
        <taxon>Boletales</taxon>
        <taxon>Boletineae</taxon>
        <taxon>Boletaceae</taxon>
        <taxon>Boletoideae</taxon>
        <taxon>Boletus</taxon>
    </lineage>
</organism>
<dbReference type="Proteomes" id="UP001194468">
    <property type="component" value="Unassembled WGS sequence"/>
</dbReference>